<evidence type="ECO:0000313" key="5">
    <source>
        <dbReference type="EMBL" id="CAI9600315.1"/>
    </source>
</evidence>
<accession>A0ABN9FWD3</accession>
<reference evidence="5" key="1">
    <citation type="submission" date="2023-05" db="EMBL/GenBank/DDBJ databases">
        <authorList>
            <person name="Stuckert A."/>
        </authorList>
    </citation>
    <scope>NUCLEOTIDE SEQUENCE</scope>
</reference>
<protein>
    <recommendedName>
        <fullName evidence="3">sphingomyelin phosphodiesterase</fullName>
        <ecNumber evidence="3">3.1.4.12</ecNumber>
    </recommendedName>
</protein>
<keyword evidence="6" id="KW-1185">Reference proteome</keyword>
<dbReference type="PANTHER" id="PTHR16320:SF9">
    <property type="entry name" value="SPHINGOMYELIN PHOSPHODIESTERASE 5"/>
    <property type="match status" value="1"/>
</dbReference>
<evidence type="ECO:0000256" key="1">
    <source>
        <dbReference type="ARBA" id="ARBA00004760"/>
    </source>
</evidence>
<dbReference type="EC" id="3.1.4.12" evidence="3"/>
<evidence type="ECO:0000313" key="6">
    <source>
        <dbReference type="Proteomes" id="UP001162483"/>
    </source>
</evidence>
<dbReference type="InterPro" id="IPR038772">
    <property type="entry name" value="Sph/SMPD2-like"/>
</dbReference>
<sequence length="112" mass="12616">MCAQITHTNQTSLYLGDAVIRCDQMSLLLRWVLDFQSQYGEDGDLVAFDVLCGDLNFDNCSTDDCMEQKHQLFSVYKDPCRDCAGQDRRGAVVHPPQMGLSLPRGYQHSSHS</sequence>
<keyword evidence="4" id="KW-0746">Sphingolipid metabolism</keyword>
<dbReference type="EMBL" id="CATNWA010017416">
    <property type="protein sequence ID" value="CAI9600315.1"/>
    <property type="molecule type" value="Genomic_DNA"/>
</dbReference>
<dbReference type="Proteomes" id="UP001162483">
    <property type="component" value="Unassembled WGS sequence"/>
</dbReference>
<evidence type="ECO:0000256" key="2">
    <source>
        <dbReference type="ARBA" id="ARBA00004991"/>
    </source>
</evidence>
<evidence type="ECO:0000256" key="4">
    <source>
        <dbReference type="ARBA" id="ARBA00022919"/>
    </source>
</evidence>
<comment type="caution">
    <text evidence="5">The sequence shown here is derived from an EMBL/GenBank/DDBJ whole genome shotgun (WGS) entry which is preliminary data.</text>
</comment>
<comment type="pathway">
    <text evidence="1">Lipid metabolism; sphingolipid metabolism.</text>
</comment>
<evidence type="ECO:0000256" key="3">
    <source>
        <dbReference type="ARBA" id="ARBA00012369"/>
    </source>
</evidence>
<gene>
    <name evidence="5" type="ORF">SPARVUS_LOCUS12726133</name>
</gene>
<comment type="pathway">
    <text evidence="2">Sphingolipid metabolism.</text>
</comment>
<dbReference type="PANTHER" id="PTHR16320">
    <property type="entry name" value="SPHINGOMYELINASE FAMILY MEMBER"/>
    <property type="match status" value="1"/>
</dbReference>
<organism evidence="5 6">
    <name type="scientific">Staurois parvus</name>
    <dbReference type="NCBI Taxonomy" id="386267"/>
    <lineage>
        <taxon>Eukaryota</taxon>
        <taxon>Metazoa</taxon>
        <taxon>Chordata</taxon>
        <taxon>Craniata</taxon>
        <taxon>Vertebrata</taxon>
        <taxon>Euteleostomi</taxon>
        <taxon>Amphibia</taxon>
        <taxon>Batrachia</taxon>
        <taxon>Anura</taxon>
        <taxon>Neobatrachia</taxon>
        <taxon>Ranoidea</taxon>
        <taxon>Ranidae</taxon>
        <taxon>Staurois</taxon>
    </lineage>
</organism>
<proteinExistence type="predicted"/>
<keyword evidence="4" id="KW-0443">Lipid metabolism</keyword>
<dbReference type="InterPro" id="IPR036691">
    <property type="entry name" value="Endo/exonu/phosph_ase_sf"/>
</dbReference>
<dbReference type="SUPFAM" id="SSF56219">
    <property type="entry name" value="DNase I-like"/>
    <property type="match status" value="1"/>
</dbReference>
<name>A0ABN9FWD3_9NEOB</name>